<keyword evidence="3" id="KW-1185">Reference proteome</keyword>
<name>A0ABS6CZH4_9FIRM</name>
<comment type="caution">
    <text evidence="2">The sequence shown here is derived from an EMBL/GenBank/DDBJ whole genome shotgun (WGS) entry which is preliminary data.</text>
</comment>
<gene>
    <name evidence="2" type="ORF">HGO97_002335</name>
</gene>
<reference evidence="2 3" key="1">
    <citation type="submission" date="2021-06" db="EMBL/GenBank/DDBJ databases">
        <title>Faecalicatena sp. nov. isolated from porcine feces.</title>
        <authorList>
            <person name="Oh B.S."/>
            <person name="Lee J.H."/>
        </authorList>
    </citation>
    <scope>NUCLEOTIDE SEQUENCE [LARGE SCALE GENOMIC DNA]</scope>
    <source>
        <strain evidence="2 3">AGMB00832</strain>
    </source>
</reference>
<dbReference type="EMBL" id="JABACJ020000001">
    <property type="protein sequence ID" value="MBU3874650.1"/>
    <property type="molecule type" value="Genomic_DNA"/>
</dbReference>
<proteinExistence type="predicted"/>
<evidence type="ECO:0008006" key="4">
    <source>
        <dbReference type="Google" id="ProtNLM"/>
    </source>
</evidence>
<organism evidence="2 3">
    <name type="scientific">Faecalicatena faecalis</name>
    <dbReference type="NCBI Taxonomy" id="2726362"/>
    <lineage>
        <taxon>Bacteria</taxon>
        <taxon>Bacillati</taxon>
        <taxon>Bacillota</taxon>
        <taxon>Clostridia</taxon>
        <taxon>Lachnospirales</taxon>
        <taxon>Lachnospiraceae</taxon>
        <taxon>Faecalicatena</taxon>
    </lineage>
</organism>
<evidence type="ECO:0000313" key="3">
    <source>
        <dbReference type="Proteomes" id="UP000723714"/>
    </source>
</evidence>
<protein>
    <recommendedName>
        <fullName evidence="4">X-X-X-Leu-X-X-Gly heptad repeat protein</fullName>
    </recommendedName>
</protein>
<evidence type="ECO:0000313" key="2">
    <source>
        <dbReference type="EMBL" id="MBU3874650.1"/>
    </source>
</evidence>
<dbReference type="NCBIfam" id="TIGR03057">
    <property type="entry name" value="xxxLxxG_by_4"/>
    <property type="match status" value="3"/>
</dbReference>
<feature type="signal peptide" evidence="1">
    <location>
        <begin position="1"/>
        <end position="30"/>
    </location>
</feature>
<dbReference type="InterPro" id="IPR023908">
    <property type="entry name" value="xxxLxxG_rpt"/>
</dbReference>
<feature type="chain" id="PRO_5047252032" description="X-X-X-Leu-X-X-Gly heptad repeat protein" evidence="1">
    <location>
        <begin position="31"/>
        <end position="658"/>
    </location>
</feature>
<dbReference type="Proteomes" id="UP000723714">
    <property type="component" value="Unassembled WGS sequence"/>
</dbReference>
<dbReference type="RefSeq" id="WP_216239041.1">
    <property type="nucleotide sequence ID" value="NZ_JABACJ020000001.1"/>
</dbReference>
<accession>A0ABS6CZH4</accession>
<evidence type="ECO:0000256" key="1">
    <source>
        <dbReference type="SAM" id="SignalP"/>
    </source>
</evidence>
<keyword evidence="1" id="KW-0732">Signal</keyword>
<sequence length="658" mass="70565">MRKQRRNRQRMRIAASLIMAAVLGSTVWGAGSADVMAKEKEKNVQAPQVSKEEVVYSSLDNQGKVKEIYVVNAFNLPRSGEISDYGEYSLLENLTDTAALTYEGGRVSAQAEKGRFYYQGNMVSKELPWNIQIDYTLDGKPIGAKQLAGASGKVGLTVLTTKNPKVDPIFYEKYMLQVTITLDTSICENIVAKDATLANAGSDKQVTFTVMPEKEGRLEVKTDASDFTMKGISIAAVPFSAGTDMLDVKQIDQLTDGLNQLSSGISQLNGGAQQLKGGAQVLQNGTDELKNGVSEFKNGIVQLKVGADGISSGASLLSSGSGEFQSGLNQAAAAADEVLNGSGKIDQVLQLLKAGTEDLGSLDLGQLIALPKGLNDLADGLEGIQGGFAQIFQTLDDTMSTNPVTDLTEEELGQIQQAMGTASPEAQAAFGKLMGNYQSAMTFLRTYQAVSGNLDELVNGLGTMVENIREISTRLEMLQNMDPDSLKGLADGIRSLADEYESFHQGLKDYMEGIQQMSDKYTEIDDGIRGLAEGTAGISNGIGKSADGAASLLDGAGSLDGGAAQLSNGVSQLADGLGTLNKETQKMPDEMKKRIDEMMDKYTNQDFVPISFTSSKNQNVVSVQFVLSTDEIKKEEVKSEKTEEKTKEGVWEKLMDLF</sequence>